<organism evidence="10 11">
    <name type="scientific">Trachymyrmex cornetzi</name>
    <dbReference type="NCBI Taxonomy" id="471704"/>
    <lineage>
        <taxon>Eukaryota</taxon>
        <taxon>Metazoa</taxon>
        <taxon>Ecdysozoa</taxon>
        <taxon>Arthropoda</taxon>
        <taxon>Hexapoda</taxon>
        <taxon>Insecta</taxon>
        <taxon>Pterygota</taxon>
        <taxon>Neoptera</taxon>
        <taxon>Endopterygota</taxon>
        <taxon>Hymenoptera</taxon>
        <taxon>Apocrita</taxon>
        <taxon>Aculeata</taxon>
        <taxon>Formicoidea</taxon>
        <taxon>Formicidae</taxon>
        <taxon>Myrmicinae</taxon>
        <taxon>Trachymyrmex</taxon>
    </lineage>
</organism>
<evidence type="ECO:0000256" key="7">
    <source>
        <dbReference type="ARBA" id="ARBA00048909"/>
    </source>
</evidence>
<reference evidence="10 11" key="1">
    <citation type="submission" date="2015-09" db="EMBL/GenBank/DDBJ databases">
        <title>Trachymyrmex cornetzi WGS genome.</title>
        <authorList>
            <person name="Nygaard S."/>
            <person name="Hu H."/>
            <person name="Boomsma J."/>
            <person name="Zhang G."/>
        </authorList>
    </citation>
    <scope>NUCLEOTIDE SEQUENCE [LARGE SCALE GENOMIC DNA]</scope>
    <source>
        <strain evidence="10">Tcor2-1</strain>
        <tissue evidence="10">Whole body</tissue>
    </source>
</reference>
<dbReference type="EC" id="2.7.1.48" evidence="8"/>
<evidence type="ECO:0000256" key="3">
    <source>
        <dbReference type="ARBA" id="ARBA00022679"/>
    </source>
</evidence>
<protein>
    <recommendedName>
        <fullName evidence="8">Uridine kinase</fullName>
        <ecNumber evidence="8">2.7.1.48</ecNumber>
    </recommendedName>
</protein>
<dbReference type="InterPro" id="IPR027417">
    <property type="entry name" value="P-loop_NTPase"/>
</dbReference>
<keyword evidence="5 8" id="KW-0418">Kinase</keyword>
<dbReference type="STRING" id="471704.A0A151K336"/>
<proteinExistence type="inferred from homology"/>
<keyword evidence="8" id="KW-0067">ATP-binding</keyword>
<comment type="pathway">
    <text evidence="8">Pyrimidine metabolism; CTP biosynthesis via salvage pathway; CTP from cytidine: step 1/3.</text>
</comment>
<dbReference type="Proteomes" id="UP000078492">
    <property type="component" value="Unassembled WGS sequence"/>
</dbReference>
<dbReference type="SUPFAM" id="SSF52540">
    <property type="entry name" value="P-loop containing nucleoside triphosphate hydrolases"/>
    <property type="match status" value="1"/>
</dbReference>
<dbReference type="GO" id="GO:0004849">
    <property type="term" value="F:uridine kinase activity"/>
    <property type="evidence" value="ECO:0007669"/>
    <property type="project" value="UniProtKB-EC"/>
</dbReference>
<dbReference type="EMBL" id="LKEY01014947">
    <property type="protein sequence ID" value="KYN50540.1"/>
    <property type="molecule type" value="Genomic_DNA"/>
</dbReference>
<dbReference type="InterPro" id="IPR000764">
    <property type="entry name" value="Uridine_kinase-like"/>
</dbReference>
<dbReference type="PRINTS" id="PR00988">
    <property type="entry name" value="URIDINKINASE"/>
</dbReference>
<name>A0A151K336_9HYME</name>
<dbReference type="GO" id="GO:0044211">
    <property type="term" value="P:CTP salvage"/>
    <property type="evidence" value="ECO:0007669"/>
    <property type="project" value="UniProtKB-UniPathway"/>
</dbReference>
<dbReference type="GO" id="GO:0044206">
    <property type="term" value="P:UMP salvage"/>
    <property type="evidence" value="ECO:0007669"/>
    <property type="project" value="UniProtKB-UniPathway"/>
</dbReference>
<dbReference type="AlphaFoldDB" id="A0A151K336"/>
<feature type="domain" description="Phosphoribulokinase/uridine kinase" evidence="9">
    <location>
        <begin position="10"/>
        <end position="188"/>
    </location>
</feature>
<comment type="pathway">
    <text evidence="1 8">Pyrimidine metabolism; UMP biosynthesis via salvage pathway; UMP from uridine: step 1/1.</text>
</comment>
<dbReference type="UniPathway" id="UPA00579">
    <property type="reaction ID" value="UER00640"/>
</dbReference>
<dbReference type="UniPathway" id="UPA00574">
    <property type="reaction ID" value="UER00637"/>
</dbReference>
<dbReference type="Pfam" id="PF00485">
    <property type="entry name" value="PRK"/>
    <property type="match status" value="1"/>
</dbReference>
<dbReference type="InterPro" id="IPR006083">
    <property type="entry name" value="PRK/URK"/>
</dbReference>
<dbReference type="NCBIfam" id="NF004018">
    <property type="entry name" value="PRK05480.1"/>
    <property type="match status" value="1"/>
</dbReference>
<dbReference type="GO" id="GO:0043771">
    <property type="term" value="F:cytidine kinase activity"/>
    <property type="evidence" value="ECO:0007669"/>
    <property type="project" value="RHEA"/>
</dbReference>
<comment type="catalytic activity">
    <reaction evidence="7 8">
        <text>uridine + ATP = UMP + ADP + H(+)</text>
        <dbReference type="Rhea" id="RHEA:16825"/>
        <dbReference type="ChEBI" id="CHEBI:15378"/>
        <dbReference type="ChEBI" id="CHEBI:16704"/>
        <dbReference type="ChEBI" id="CHEBI:30616"/>
        <dbReference type="ChEBI" id="CHEBI:57865"/>
        <dbReference type="ChEBI" id="CHEBI:456216"/>
        <dbReference type="EC" id="2.7.1.48"/>
    </reaction>
</comment>
<accession>A0A151K336</accession>
<evidence type="ECO:0000256" key="4">
    <source>
        <dbReference type="ARBA" id="ARBA00022741"/>
    </source>
</evidence>
<evidence type="ECO:0000256" key="5">
    <source>
        <dbReference type="ARBA" id="ARBA00022777"/>
    </source>
</evidence>
<sequence>MKDKNHKVSLIVIAGGSASGKTTVANKIAEACTGKDVVFIEMDNYYKDLSHLSPEVRKQTNFDHPNAFDYPLLIHNLEQLLLGNKIEEPIYDFKVNSRSKEVKIIKPGDVIIFDGIFALENPEIRNRAAIRIFVDTDSDIRLLRRITRDVETRGRTLDSVLKQYTATVKPMHDAFVEPTKRFADIIVPFDFHNVVAIDVLVTKIKTLIK</sequence>
<dbReference type="NCBIfam" id="TIGR00235">
    <property type="entry name" value="udk"/>
    <property type="match status" value="1"/>
</dbReference>
<keyword evidence="11" id="KW-1185">Reference proteome</keyword>
<keyword evidence="3 8" id="KW-0808">Transferase</keyword>
<dbReference type="CDD" id="cd02023">
    <property type="entry name" value="UMPK"/>
    <property type="match status" value="1"/>
</dbReference>
<evidence type="ECO:0000313" key="10">
    <source>
        <dbReference type="EMBL" id="KYN50540.1"/>
    </source>
</evidence>
<evidence type="ECO:0000256" key="6">
    <source>
        <dbReference type="ARBA" id="ARBA00047436"/>
    </source>
</evidence>
<evidence type="ECO:0000256" key="8">
    <source>
        <dbReference type="RuleBase" id="RU003825"/>
    </source>
</evidence>
<evidence type="ECO:0000313" key="11">
    <source>
        <dbReference type="Proteomes" id="UP000078492"/>
    </source>
</evidence>
<evidence type="ECO:0000256" key="2">
    <source>
        <dbReference type="ARBA" id="ARBA00005408"/>
    </source>
</evidence>
<gene>
    <name evidence="10" type="ORF">ALC57_00180</name>
</gene>
<keyword evidence="4 8" id="KW-0547">Nucleotide-binding</keyword>
<comment type="caution">
    <text evidence="10">The sequence shown here is derived from an EMBL/GenBank/DDBJ whole genome shotgun (WGS) entry which is preliminary data.</text>
</comment>
<comment type="catalytic activity">
    <reaction evidence="6 8">
        <text>cytidine + ATP = CMP + ADP + H(+)</text>
        <dbReference type="Rhea" id="RHEA:24674"/>
        <dbReference type="ChEBI" id="CHEBI:15378"/>
        <dbReference type="ChEBI" id="CHEBI:17562"/>
        <dbReference type="ChEBI" id="CHEBI:30616"/>
        <dbReference type="ChEBI" id="CHEBI:60377"/>
        <dbReference type="ChEBI" id="CHEBI:456216"/>
        <dbReference type="EC" id="2.7.1.48"/>
    </reaction>
</comment>
<evidence type="ECO:0000259" key="9">
    <source>
        <dbReference type="Pfam" id="PF00485"/>
    </source>
</evidence>
<comment type="similarity">
    <text evidence="2 8">Belongs to the uridine kinase family.</text>
</comment>
<evidence type="ECO:0000256" key="1">
    <source>
        <dbReference type="ARBA" id="ARBA00004690"/>
    </source>
</evidence>
<dbReference type="GO" id="GO:0005524">
    <property type="term" value="F:ATP binding"/>
    <property type="evidence" value="ECO:0007669"/>
    <property type="project" value="UniProtKB-KW"/>
</dbReference>
<dbReference type="Gene3D" id="3.40.50.300">
    <property type="entry name" value="P-loop containing nucleotide triphosphate hydrolases"/>
    <property type="match status" value="1"/>
</dbReference>
<dbReference type="PANTHER" id="PTHR10285">
    <property type="entry name" value="URIDINE KINASE"/>
    <property type="match status" value="1"/>
</dbReference>